<proteinExistence type="predicted"/>
<dbReference type="Proteomes" id="UP000054321">
    <property type="component" value="Unassembled WGS sequence"/>
</dbReference>
<name>A0A0C3C8U5_OIDMZ</name>
<reference evidence="5" key="2">
    <citation type="submission" date="2015-01" db="EMBL/GenBank/DDBJ databases">
        <title>Evolutionary Origins and Diversification of the Mycorrhizal Mutualists.</title>
        <authorList>
            <consortium name="DOE Joint Genome Institute"/>
            <consortium name="Mycorrhizal Genomics Consortium"/>
            <person name="Kohler A."/>
            <person name="Kuo A."/>
            <person name="Nagy L.G."/>
            <person name="Floudas D."/>
            <person name="Copeland A."/>
            <person name="Barry K.W."/>
            <person name="Cichocki N."/>
            <person name="Veneault-Fourrey C."/>
            <person name="LaButti K."/>
            <person name="Lindquist E.A."/>
            <person name="Lipzen A."/>
            <person name="Lundell T."/>
            <person name="Morin E."/>
            <person name="Murat C."/>
            <person name="Riley R."/>
            <person name="Ohm R."/>
            <person name="Sun H."/>
            <person name="Tunlid A."/>
            <person name="Henrissat B."/>
            <person name="Grigoriev I.V."/>
            <person name="Hibbett D.S."/>
            <person name="Martin F."/>
        </authorList>
    </citation>
    <scope>NUCLEOTIDE SEQUENCE [LARGE SCALE GENOMIC DNA]</scope>
    <source>
        <strain evidence="5">Zn</strain>
    </source>
</reference>
<feature type="signal peptide" evidence="2">
    <location>
        <begin position="1"/>
        <end position="23"/>
    </location>
</feature>
<dbReference type="InterPro" id="IPR054464">
    <property type="entry name" value="ULD_fung"/>
</dbReference>
<feature type="compositionally biased region" description="Basic and acidic residues" evidence="1">
    <location>
        <begin position="470"/>
        <end position="490"/>
    </location>
</feature>
<dbReference type="Pfam" id="PF22893">
    <property type="entry name" value="ULD_2"/>
    <property type="match status" value="1"/>
</dbReference>
<evidence type="ECO:0000313" key="4">
    <source>
        <dbReference type="EMBL" id="KIM95333.1"/>
    </source>
</evidence>
<dbReference type="HOGENOM" id="CLU_547569_0_0_1"/>
<feature type="region of interest" description="Disordered" evidence="1">
    <location>
        <begin position="461"/>
        <end position="498"/>
    </location>
</feature>
<gene>
    <name evidence="4" type="ORF">OIDMADRAFT_183895</name>
</gene>
<organism evidence="4 5">
    <name type="scientific">Oidiodendron maius (strain Zn)</name>
    <dbReference type="NCBI Taxonomy" id="913774"/>
    <lineage>
        <taxon>Eukaryota</taxon>
        <taxon>Fungi</taxon>
        <taxon>Dikarya</taxon>
        <taxon>Ascomycota</taxon>
        <taxon>Pezizomycotina</taxon>
        <taxon>Leotiomycetes</taxon>
        <taxon>Leotiomycetes incertae sedis</taxon>
        <taxon>Myxotrichaceae</taxon>
        <taxon>Oidiodendron</taxon>
    </lineage>
</organism>
<feature type="compositionally biased region" description="Polar residues" evidence="1">
    <location>
        <begin position="340"/>
        <end position="349"/>
    </location>
</feature>
<feature type="region of interest" description="Disordered" evidence="1">
    <location>
        <begin position="195"/>
        <end position="245"/>
    </location>
</feature>
<evidence type="ECO:0000259" key="3">
    <source>
        <dbReference type="Pfam" id="PF22893"/>
    </source>
</evidence>
<evidence type="ECO:0000256" key="1">
    <source>
        <dbReference type="SAM" id="MobiDB-lite"/>
    </source>
</evidence>
<keyword evidence="2" id="KW-0732">Signal</keyword>
<reference evidence="4 5" key="1">
    <citation type="submission" date="2014-04" db="EMBL/GenBank/DDBJ databases">
        <authorList>
            <consortium name="DOE Joint Genome Institute"/>
            <person name="Kuo A."/>
            <person name="Martino E."/>
            <person name="Perotto S."/>
            <person name="Kohler A."/>
            <person name="Nagy L.G."/>
            <person name="Floudas D."/>
            <person name="Copeland A."/>
            <person name="Barry K.W."/>
            <person name="Cichocki N."/>
            <person name="Veneault-Fourrey C."/>
            <person name="LaButti K."/>
            <person name="Lindquist E.A."/>
            <person name="Lipzen A."/>
            <person name="Lundell T."/>
            <person name="Morin E."/>
            <person name="Murat C."/>
            <person name="Sun H."/>
            <person name="Tunlid A."/>
            <person name="Henrissat B."/>
            <person name="Grigoriev I.V."/>
            <person name="Hibbett D.S."/>
            <person name="Martin F."/>
            <person name="Nordberg H.P."/>
            <person name="Cantor M.N."/>
            <person name="Hua S.X."/>
        </authorList>
    </citation>
    <scope>NUCLEOTIDE SEQUENCE [LARGE SCALE GENOMIC DNA]</scope>
    <source>
        <strain evidence="4 5">Zn</strain>
    </source>
</reference>
<feature type="region of interest" description="Disordered" evidence="1">
    <location>
        <begin position="320"/>
        <end position="353"/>
    </location>
</feature>
<evidence type="ECO:0000313" key="5">
    <source>
        <dbReference type="Proteomes" id="UP000054321"/>
    </source>
</evidence>
<accession>A0A0C3C8U5</accession>
<dbReference type="InParanoid" id="A0A0C3C8U5"/>
<feature type="domain" description="Ubiquitin-like" evidence="3">
    <location>
        <begin position="356"/>
        <end position="459"/>
    </location>
</feature>
<sequence>MAGIGEAAAIAGLISLGLEVARAIYSVADGIGAAGNELRNVAQEVESYTRSMEAIQEVLNRQNDVDAKIMAVIDRLVDICLPILKTYREMQTSLAPLLERFRNSKKKLKQFGSRIEWYIRSKKKVYICRDALQRQFYLLTPVLAALGIGKINTTQNILITQNIIFKVTLEDSATRLETLHRNTNTLRLLHSTEQTHQSLLPPAEDSAEVTEISGETQSVEESVEDSNDAAPSVTPPASTAAASQTQSAIIVYQQPGDDKETLSPKEAEEIDRLVDETLDEDLERVSDRDLEGVVIDTIAIERQFLQLIQQILASLGAGASDIRPTRTRSPTPRPKSPISQAQDTNTQPASAAPSLKEDVVFIEDPSGIKYKFPYNEVKELSGLTYVLEEMNLTGFDFHELLEDSYLMRLKRNTNVRGQYEVETILRQLNAVLLDSDGVVIMPRVWDRFIRPGMGVQIRIKDPLKSQGQDKSQEQEKRQRQEQRPGQEKGLRKWFFARK</sequence>
<keyword evidence="5" id="KW-1185">Reference proteome</keyword>
<protein>
    <recommendedName>
        <fullName evidence="3">Ubiquitin-like domain-containing protein</fullName>
    </recommendedName>
</protein>
<dbReference type="STRING" id="913774.A0A0C3C8U5"/>
<evidence type="ECO:0000256" key="2">
    <source>
        <dbReference type="SAM" id="SignalP"/>
    </source>
</evidence>
<dbReference type="OrthoDB" id="3554700at2759"/>
<dbReference type="EMBL" id="KN832887">
    <property type="protein sequence ID" value="KIM95333.1"/>
    <property type="molecule type" value="Genomic_DNA"/>
</dbReference>
<feature type="chain" id="PRO_5002175961" description="Ubiquitin-like domain-containing protein" evidence="2">
    <location>
        <begin position="24"/>
        <end position="498"/>
    </location>
</feature>
<dbReference type="AlphaFoldDB" id="A0A0C3C8U5"/>
<feature type="compositionally biased region" description="Low complexity" evidence="1">
    <location>
        <begin position="229"/>
        <end position="245"/>
    </location>
</feature>